<dbReference type="RefSeq" id="WP_334314473.1">
    <property type="nucleotide sequence ID" value="NZ_CP065938.1"/>
</dbReference>
<name>A0ABY5XYT5_9BACT</name>
<proteinExistence type="predicted"/>
<evidence type="ECO:0000313" key="2">
    <source>
        <dbReference type="Proteomes" id="UP001058120"/>
    </source>
</evidence>
<reference evidence="1" key="1">
    <citation type="submission" date="2020-12" db="EMBL/GenBank/DDBJ databases">
        <title>Taurinivorans muris gen. nov., sp. nov., fundamental and realized metabolic niche of a ubiquitous sulfidogenic bacterium in the murine intestine.</title>
        <authorList>
            <person name="Ye H."/>
            <person name="Hanson B.T."/>
            <person name="Loy A."/>
        </authorList>
    </citation>
    <scope>NUCLEOTIDE SEQUENCE</scope>
    <source>
        <strain evidence="1">LT0009</strain>
    </source>
</reference>
<organism evidence="1 2">
    <name type="scientific">Taurinivorans muris</name>
    <dbReference type="NCBI Taxonomy" id="2787751"/>
    <lineage>
        <taxon>Bacteria</taxon>
        <taxon>Pseudomonadati</taxon>
        <taxon>Thermodesulfobacteriota</taxon>
        <taxon>Desulfovibrionia</taxon>
        <taxon>Desulfovibrionales</taxon>
        <taxon>Desulfovibrionaceae</taxon>
        <taxon>Taurinivorans</taxon>
    </lineage>
</organism>
<keyword evidence="2" id="KW-1185">Reference proteome</keyword>
<dbReference type="EMBL" id="CP065938">
    <property type="protein sequence ID" value="UWX04918.1"/>
    <property type="molecule type" value="Genomic_DNA"/>
</dbReference>
<protein>
    <submittedName>
        <fullName evidence="1">Uncharacterized protein</fullName>
    </submittedName>
</protein>
<accession>A0ABY5XYT5</accession>
<gene>
    <name evidence="1" type="ORF">JBF11_05335</name>
</gene>
<sequence>MLTLTGLCSSPDTQYADLELPVIQCVFETEKIKLAPINQYSNLLLNFFKRKPFFKCNFEEILTINKIAPSHKERLKEELQTLLTYKKLVNNASYFDEYNEMCVGLSVIGESLYDIGHIPTNDIQKDFYTIYYDVATNQFLAEDETENILPEKESFFYKKEYRFLKNYLFGDNGFLNNMQCSAKLPIPPGGDSFIQNQGQNGISARILDGYYFSKQRLTKKKITSRCIKNGLILIDDDKSPYHINEKFEAVFSNYADEFIQKYNLKVNESIRAGDLNFNTNKNTLKFNSLSKTELEALLANKENILFLPKGTECPLSAKNIIRISKTLFPVKSEFAFYIFAKDFFYSITPSFFTIAGLKDYLCNKIDKESFFQSVCYSDDTADMDVFREFLTVIEQTNSIVLFAKHIKKSKKITLKKLLSAHDHFKNSDKWNIFFRAYVLEILFKDIMSTGFNHIEKIMLLQKTANITDKKLMDLIEKTNYRVDTLGNIDKNNYTVLECQCLWYDTLLAQNFSNELLHEEIRKLKPFIKEKKEISETVYNVLSENFRRLLS</sequence>
<dbReference type="Proteomes" id="UP001058120">
    <property type="component" value="Chromosome"/>
</dbReference>
<evidence type="ECO:0000313" key="1">
    <source>
        <dbReference type="EMBL" id="UWX04918.1"/>
    </source>
</evidence>